<feature type="compositionally biased region" description="Polar residues" evidence="1">
    <location>
        <begin position="388"/>
        <end position="414"/>
    </location>
</feature>
<reference evidence="2" key="1">
    <citation type="submission" date="2024-07" db="EMBL/GenBank/DDBJ databases">
        <title>Complete genome sequence of Verrucomicrobiaceae bacterium NT6N.</title>
        <authorList>
            <person name="Huang C."/>
            <person name="Takami H."/>
            <person name="Hamasaki K."/>
        </authorList>
    </citation>
    <scope>NUCLEOTIDE SEQUENCE</scope>
    <source>
        <strain evidence="2">NT6N</strain>
    </source>
</reference>
<feature type="compositionally biased region" description="Basic and acidic residues" evidence="1">
    <location>
        <begin position="449"/>
        <end position="460"/>
    </location>
</feature>
<sequence>MTLTNSLNGFDGAQELLIKLVEQSPEEWETRKRVVQVLYDAGCYRDASKLIWNAPEIPPVTEEMVFTARIVAKGQPERAVRLLSTVVERNVGCPEENMAIAKELMKNGLVLQALRFYGAATADDISLIDEDFELALVKTDCSEDTWRDVVEGEDFPWQGPQELSISDMMDEHGDGEVSAAEILLSSVTQRVPLKAPVKSQPAPQPEAAKTEEMRAVESAGVAGQAALSEAKAAVNSSTSMLSPAAEALVKQMSNTGQVGAASAPVKQSSESNGDDSFSSLVNFFKHKEEQQTANPEVPRSKIPEPIVAPQVQVQTNVHSDIPPAPSTPLLQNYKPAPTRALKQIVPEVVVAEKVAPHEAPAPEPTPSAQDEQADSVAAFFKSSDEASVKSNEAPQVNSVANTEVSQQAPATSLASEPAAPVNGQSSPAVQPAPQAAADDLRDSVASALAEREANVAEPKEGGVLSSCKSLFGFFKSKKNKSQNAAVESAEPEADSLVMPQAEPAASQAPAFQAQPPAQTEAPPQQNAAVSSPASTPTAAPQPPASQPAAVQEPAPQSQAPIATTVLRKPEQDQYEPPRELDGRTQLVALAPQDGSAFFDQLLAKYNALPAGTDSQAAMVARDMANVDYLQLIRSACQKDLDAFSKLLGLHRVMTEGDCSDWVADMDLLRKGYGDAVLATVVSKYSVTECREILGAVYQRPRAQQAV</sequence>
<feature type="compositionally biased region" description="Basic and acidic residues" evidence="1">
    <location>
        <begin position="567"/>
        <end position="580"/>
    </location>
</feature>
<dbReference type="EMBL" id="AP026866">
    <property type="protein sequence ID" value="BDS05456.1"/>
    <property type="molecule type" value="Genomic_DNA"/>
</dbReference>
<feature type="region of interest" description="Disordered" evidence="1">
    <location>
        <begin position="259"/>
        <end position="278"/>
    </location>
</feature>
<feature type="region of interest" description="Disordered" evidence="1">
    <location>
        <begin position="384"/>
        <end position="461"/>
    </location>
</feature>
<dbReference type="KEGG" id="osu:NT6N_04960"/>
<accession>A0AAT9FHL0</accession>
<evidence type="ECO:0000256" key="1">
    <source>
        <dbReference type="SAM" id="MobiDB-lite"/>
    </source>
</evidence>
<organism evidence="2">
    <name type="scientific">Oceaniferula spumae</name>
    <dbReference type="NCBI Taxonomy" id="2979115"/>
    <lineage>
        <taxon>Bacteria</taxon>
        <taxon>Pseudomonadati</taxon>
        <taxon>Verrucomicrobiota</taxon>
        <taxon>Verrucomicrobiia</taxon>
        <taxon>Verrucomicrobiales</taxon>
        <taxon>Verrucomicrobiaceae</taxon>
        <taxon>Oceaniferula</taxon>
    </lineage>
</organism>
<name>A0AAT9FHL0_9BACT</name>
<feature type="compositionally biased region" description="Low complexity" evidence="1">
    <location>
        <begin position="424"/>
        <end position="437"/>
    </location>
</feature>
<feature type="compositionally biased region" description="Low complexity" evidence="1">
    <location>
        <begin position="546"/>
        <end position="560"/>
    </location>
</feature>
<feature type="compositionally biased region" description="Low complexity" evidence="1">
    <location>
        <begin position="499"/>
        <end position="538"/>
    </location>
</feature>
<proteinExistence type="predicted"/>
<feature type="region of interest" description="Disordered" evidence="1">
    <location>
        <begin position="478"/>
        <end position="580"/>
    </location>
</feature>
<feature type="compositionally biased region" description="Low complexity" evidence="1">
    <location>
        <begin position="268"/>
        <end position="278"/>
    </location>
</feature>
<dbReference type="AlphaFoldDB" id="A0AAT9FHL0"/>
<evidence type="ECO:0008006" key="3">
    <source>
        <dbReference type="Google" id="ProtNLM"/>
    </source>
</evidence>
<protein>
    <recommendedName>
        <fullName evidence="3">Tetratricopeptide repeat protein</fullName>
    </recommendedName>
</protein>
<evidence type="ECO:0000313" key="2">
    <source>
        <dbReference type="EMBL" id="BDS05456.1"/>
    </source>
</evidence>
<gene>
    <name evidence="2" type="ORF">NT6N_04960</name>
</gene>